<organism evidence="1">
    <name type="scientific">Anguilla anguilla</name>
    <name type="common">European freshwater eel</name>
    <name type="synonym">Muraena anguilla</name>
    <dbReference type="NCBI Taxonomy" id="7936"/>
    <lineage>
        <taxon>Eukaryota</taxon>
        <taxon>Metazoa</taxon>
        <taxon>Chordata</taxon>
        <taxon>Craniata</taxon>
        <taxon>Vertebrata</taxon>
        <taxon>Euteleostomi</taxon>
        <taxon>Actinopterygii</taxon>
        <taxon>Neopterygii</taxon>
        <taxon>Teleostei</taxon>
        <taxon>Anguilliformes</taxon>
        <taxon>Anguillidae</taxon>
        <taxon>Anguilla</taxon>
    </lineage>
</organism>
<accession>A0A0E9PC88</accession>
<reference evidence="1" key="1">
    <citation type="submission" date="2014-11" db="EMBL/GenBank/DDBJ databases">
        <authorList>
            <person name="Amaro Gonzalez C."/>
        </authorList>
    </citation>
    <scope>NUCLEOTIDE SEQUENCE</scope>
</reference>
<name>A0A0E9PC88_ANGAN</name>
<protein>
    <submittedName>
        <fullName evidence="1">Uncharacterized protein</fullName>
    </submittedName>
</protein>
<reference evidence="1" key="2">
    <citation type="journal article" date="2015" name="Fish Shellfish Immunol.">
        <title>Early steps in the European eel (Anguilla anguilla)-Vibrio vulnificus interaction in the gills: Role of the RtxA13 toxin.</title>
        <authorList>
            <person name="Callol A."/>
            <person name="Pajuelo D."/>
            <person name="Ebbesson L."/>
            <person name="Teles M."/>
            <person name="MacKenzie S."/>
            <person name="Amaro C."/>
        </authorList>
    </citation>
    <scope>NUCLEOTIDE SEQUENCE</scope>
</reference>
<dbReference type="AlphaFoldDB" id="A0A0E9PC88"/>
<evidence type="ECO:0000313" key="1">
    <source>
        <dbReference type="EMBL" id="JAH01453.1"/>
    </source>
</evidence>
<proteinExistence type="predicted"/>
<dbReference type="EMBL" id="GBXM01107124">
    <property type="protein sequence ID" value="JAH01453.1"/>
    <property type="molecule type" value="Transcribed_RNA"/>
</dbReference>
<sequence length="38" mass="4645">MSLEDMSKCVHPPRIYRGDLVMVWHFKWRHTAKSIIFK</sequence>